<evidence type="ECO:0000256" key="1">
    <source>
        <dbReference type="ARBA" id="ARBA00007447"/>
    </source>
</evidence>
<dbReference type="OrthoDB" id="771136at2759"/>
<feature type="compositionally biased region" description="Low complexity" evidence="3">
    <location>
        <begin position="90"/>
        <end position="117"/>
    </location>
</feature>
<comment type="similarity">
    <text evidence="1">Belongs to the peptidase A1 family.</text>
</comment>
<dbReference type="Proteomes" id="UP001165063">
    <property type="component" value="Unassembled WGS sequence"/>
</dbReference>
<dbReference type="Gene3D" id="2.40.70.10">
    <property type="entry name" value="Acid Proteases"/>
    <property type="match status" value="1"/>
</dbReference>
<dbReference type="PROSITE" id="PS51767">
    <property type="entry name" value="PEPTIDASE_A1"/>
    <property type="match status" value="1"/>
</dbReference>
<reference evidence="6" key="1">
    <citation type="submission" date="2023-04" db="EMBL/GenBank/DDBJ databases">
        <title>Ambrosiozyma monospora NBRC 1965.</title>
        <authorList>
            <person name="Ichikawa N."/>
            <person name="Sato H."/>
            <person name="Tonouchi N."/>
        </authorList>
    </citation>
    <scope>NUCLEOTIDE SEQUENCE</scope>
    <source>
        <strain evidence="6">NBRC 1965</strain>
    </source>
</reference>
<comment type="caution">
    <text evidence="6">The sequence shown here is derived from an EMBL/GenBank/DDBJ whole genome shotgun (WGS) entry which is preliminary data.</text>
</comment>
<dbReference type="EMBL" id="BSXU01006744">
    <property type="protein sequence ID" value="GMG56076.1"/>
    <property type="molecule type" value="Genomic_DNA"/>
</dbReference>
<dbReference type="InterPro" id="IPR021109">
    <property type="entry name" value="Peptidase_aspartic_dom_sf"/>
</dbReference>
<accession>A0A9W6Z7L4</accession>
<evidence type="ECO:0000259" key="5">
    <source>
        <dbReference type="PROSITE" id="PS51767"/>
    </source>
</evidence>
<proteinExistence type="inferred from homology"/>
<feature type="domain" description="Peptidase A1" evidence="5">
    <location>
        <begin position="133"/>
        <end position="256"/>
    </location>
</feature>
<feature type="compositionally biased region" description="Low complexity" evidence="3">
    <location>
        <begin position="62"/>
        <end position="77"/>
    </location>
</feature>
<evidence type="ECO:0000256" key="2">
    <source>
        <dbReference type="ARBA" id="ARBA00023157"/>
    </source>
</evidence>
<feature type="compositionally biased region" description="Basic and acidic residues" evidence="3">
    <location>
        <begin position="51"/>
        <end position="60"/>
    </location>
</feature>
<dbReference type="InterPro" id="IPR033121">
    <property type="entry name" value="PEPTIDASE_A1"/>
</dbReference>
<feature type="compositionally biased region" description="Low complexity" evidence="3">
    <location>
        <begin position="33"/>
        <end position="46"/>
    </location>
</feature>
<dbReference type="GO" id="GO:0006508">
    <property type="term" value="P:proteolysis"/>
    <property type="evidence" value="ECO:0007669"/>
    <property type="project" value="InterPro"/>
</dbReference>
<protein>
    <submittedName>
        <fullName evidence="6">Unnamed protein product</fullName>
    </submittedName>
</protein>
<dbReference type="AlphaFoldDB" id="A0A9W6Z7L4"/>
<dbReference type="InterPro" id="IPR001461">
    <property type="entry name" value="Aspartic_peptidase_A1"/>
</dbReference>
<evidence type="ECO:0000256" key="3">
    <source>
        <dbReference type="SAM" id="MobiDB-lite"/>
    </source>
</evidence>
<feature type="region of interest" description="Disordered" evidence="3">
    <location>
        <begin position="29"/>
        <end position="117"/>
    </location>
</feature>
<name>A0A9W6Z7L4_AMBMO</name>
<dbReference type="Pfam" id="PF00026">
    <property type="entry name" value="Asp"/>
    <property type="match status" value="1"/>
</dbReference>
<dbReference type="GO" id="GO:0004190">
    <property type="term" value="F:aspartic-type endopeptidase activity"/>
    <property type="evidence" value="ECO:0007669"/>
    <property type="project" value="InterPro"/>
</dbReference>
<evidence type="ECO:0000313" key="7">
    <source>
        <dbReference type="Proteomes" id="UP001165063"/>
    </source>
</evidence>
<keyword evidence="7" id="KW-1185">Reference proteome</keyword>
<organism evidence="6 7">
    <name type="scientific">Ambrosiozyma monospora</name>
    <name type="common">Yeast</name>
    <name type="synonym">Endomycopsis monosporus</name>
    <dbReference type="NCBI Taxonomy" id="43982"/>
    <lineage>
        <taxon>Eukaryota</taxon>
        <taxon>Fungi</taxon>
        <taxon>Dikarya</taxon>
        <taxon>Ascomycota</taxon>
        <taxon>Saccharomycotina</taxon>
        <taxon>Pichiomycetes</taxon>
        <taxon>Pichiales</taxon>
        <taxon>Pichiaceae</taxon>
        <taxon>Ambrosiozyma</taxon>
    </lineage>
</organism>
<dbReference type="PANTHER" id="PTHR47966">
    <property type="entry name" value="BETA-SITE APP-CLEAVING ENZYME, ISOFORM A-RELATED"/>
    <property type="match status" value="1"/>
</dbReference>
<feature type="chain" id="PRO_5040846014" evidence="4">
    <location>
        <begin position="21"/>
        <end position="256"/>
    </location>
</feature>
<keyword evidence="4" id="KW-0732">Signal</keyword>
<dbReference type="InterPro" id="IPR034164">
    <property type="entry name" value="Pepsin-like_dom"/>
</dbReference>
<evidence type="ECO:0000313" key="6">
    <source>
        <dbReference type="EMBL" id="GMG56076.1"/>
    </source>
</evidence>
<dbReference type="PANTHER" id="PTHR47966:SF51">
    <property type="entry name" value="BETA-SITE APP-CLEAVING ENZYME, ISOFORM A-RELATED"/>
    <property type="match status" value="1"/>
</dbReference>
<keyword evidence="2" id="KW-1015">Disulfide bond</keyword>
<evidence type="ECO:0000256" key="4">
    <source>
        <dbReference type="SAM" id="SignalP"/>
    </source>
</evidence>
<sequence length="256" mass="27406">MKFTTSAALCSLLIITEALASPYFIFSPPDSLSQSQSQSSKSKSSSTFAKISHDSSEKSHSSSKSSSSSSKSSSKSKGYMKFPTQKRQISKSSSHQSIINSSNSNKAASSSNGTSDSTDGALAFDMTHQDAAYMLNLTIGSNNQPITLQIDTGSSDLWVINANNSWCSETSQGKGLYNRKKGNLDSGDFDDQSDDEDGYSHDCSLYGTFDPTDSKTWKATPGLFTIQYCDNTGANGTWGQDTVTIQGVEIKDVTKG</sequence>
<dbReference type="CDD" id="cd05471">
    <property type="entry name" value="pepsin_like"/>
    <property type="match status" value="1"/>
</dbReference>
<feature type="signal peptide" evidence="4">
    <location>
        <begin position="1"/>
        <end position="20"/>
    </location>
</feature>
<dbReference type="SUPFAM" id="SSF50630">
    <property type="entry name" value="Acid proteases"/>
    <property type="match status" value="1"/>
</dbReference>
<gene>
    <name evidence="6" type="ORF">Amon01_000814500</name>
</gene>